<proteinExistence type="predicted"/>
<keyword evidence="2" id="KW-1185">Reference proteome</keyword>
<gene>
    <name evidence="1" type="ORF">O1R50_13915</name>
</gene>
<evidence type="ECO:0000313" key="2">
    <source>
        <dbReference type="Proteomes" id="UP001146067"/>
    </source>
</evidence>
<dbReference type="Pfam" id="PF08282">
    <property type="entry name" value="Hydrolase_3"/>
    <property type="match status" value="1"/>
</dbReference>
<protein>
    <submittedName>
        <fullName evidence="1">HAD hydrolase family protein</fullName>
    </submittedName>
</protein>
<dbReference type="GO" id="GO:0000287">
    <property type="term" value="F:magnesium ion binding"/>
    <property type="evidence" value="ECO:0007669"/>
    <property type="project" value="TreeGrafter"/>
</dbReference>
<dbReference type="Gene3D" id="3.40.50.1000">
    <property type="entry name" value="HAD superfamily/HAD-like"/>
    <property type="match status" value="1"/>
</dbReference>
<accession>A0A9X3PAX3</accession>
<dbReference type="PROSITE" id="PS01228">
    <property type="entry name" value="COF_1"/>
    <property type="match status" value="1"/>
</dbReference>
<dbReference type="Proteomes" id="UP001146067">
    <property type="component" value="Unassembled WGS sequence"/>
</dbReference>
<dbReference type="PANTHER" id="PTHR10000:SF8">
    <property type="entry name" value="HAD SUPERFAMILY HYDROLASE-LIKE, TYPE 3"/>
    <property type="match status" value="1"/>
</dbReference>
<evidence type="ECO:0000313" key="1">
    <source>
        <dbReference type="EMBL" id="MDA1360721.1"/>
    </source>
</evidence>
<dbReference type="PANTHER" id="PTHR10000">
    <property type="entry name" value="PHOSPHOSERINE PHOSPHATASE"/>
    <property type="match status" value="1"/>
</dbReference>
<reference evidence="1" key="1">
    <citation type="submission" date="2022-12" db="EMBL/GenBank/DDBJ databases">
        <title>Gycomyces niveus sp.nov.,a novel actinomycete isolated from soil in Shouguan.</title>
        <authorList>
            <person name="Yang X."/>
        </authorList>
    </citation>
    <scope>NUCLEOTIDE SEQUENCE</scope>
    <source>
        <strain evidence="1">NEAU-A15</strain>
    </source>
</reference>
<dbReference type="GO" id="GO:0016791">
    <property type="term" value="F:phosphatase activity"/>
    <property type="evidence" value="ECO:0007669"/>
    <property type="project" value="UniProtKB-ARBA"/>
</dbReference>
<sequence>MNRPRVIATDLDGTLLAPGGILTARSRLALQAARAQGIAVLAVTARPPRVFDAWPDLAASLDAAICSNGAIVYSLTRREIDSTRTLEPETAAAVAKTLRAALPGVKTAVETGFEVVAEPGYRKVDSVGDNRVFVEDFGEIFTAAAPIVKLLVHDADGRADAMLTAARDLALPGVHVSHSGGEGLLEITAADVSKSTALAAWCTARGIASAEVAAFGDMPNDVPMLRWAGRSYAVAGAHPEAAAAATHRCGPNDDDGVARAIETLLLAASARRRAGNRPLRT</sequence>
<dbReference type="GO" id="GO:0005829">
    <property type="term" value="C:cytosol"/>
    <property type="evidence" value="ECO:0007669"/>
    <property type="project" value="TreeGrafter"/>
</dbReference>
<dbReference type="RefSeq" id="WP_270110677.1">
    <property type="nucleotide sequence ID" value="NZ_JAPZVP010000010.1"/>
</dbReference>
<dbReference type="InterPro" id="IPR036412">
    <property type="entry name" value="HAD-like_sf"/>
</dbReference>
<comment type="caution">
    <text evidence="1">The sequence shown here is derived from an EMBL/GenBank/DDBJ whole genome shotgun (WGS) entry which is preliminary data.</text>
</comment>
<dbReference type="Gene3D" id="3.30.1240.10">
    <property type="match status" value="1"/>
</dbReference>
<dbReference type="SUPFAM" id="SSF56784">
    <property type="entry name" value="HAD-like"/>
    <property type="match status" value="1"/>
</dbReference>
<dbReference type="AlphaFoldDB" id="A0A9X3PAX3"/>
<keyword evidence="1" id="KW-0378">Hydrolase</keyword>
<dbReference type="InterPro" id="IPR023214">
    <property type="entry name" value="HAD_sf"/>
</dbReference>
<dbReference type="EMBL" id="JAPZVP010000010">
    <property type="protein sequence ID" value="MDA1360721.1"/>
    <property type="molecule type" value="Genomic_DNA"/>
</dbReference>
<organism evidence="1 2">
    <name type="scientific">Glycomyces luteolus</name>
    <dbReference type="NCBI Taxonomy" id="2670330"/>
    <lineage>
        <taxon>Bacteria</taxon>
        <taxon>Bacillati</taxon>
        <taxon>Actinomycetota</taxon>
        <taxon>Actinomycetes</taxon>
        <taxon>Glycomycetales</taxon>
        <taxon>Glycomycetaceae</taxon>
        <taxon>Glycomyces</taxon>
    </lineage>
</organism>
<name>A0A9X3PAX3_9ACTN</name>